<evidence type="ECO:0000313" key="4">
    <source>
        <dbReference type="Proteomes" id="UP001530400"/>
    </source>
</evidence>
<proteinExistence type="predicted"/>
<evidence type="ECO:0000256" key="1">
    <source>
        <dbReference type="SAM" id="Phobius"/>
    </source>
</evidence>
<sequence>MKGSVSLLRPLLLNILFLHARCGYDNCICCTPGILAVFAGLVYGLSGPGETLALMPAVQLEQVHLAVLYVGMFCFSSTLVMGTFSSFYRSICKWMVQRGGRKNEASSLSRAFLIESGSACLSIVVGIVWITLLAAGDLDVVFR</sequence>
<keyword evidence="1" id="KW-0472">Membrane</keyword>
<keyword evidence="1" id="KW-1133">Transmembrane helix</keyword>
<dbReference type="Proteomes" id="UP001530400">
    <property type="component" value="Unassembled WGS sequence"/>
</dbReference>
<dbReference type="PANTHER" id="PTHR33876:SF4">
    <property type="entry name" value="CHLOROPLAST PROTEIN FOR GROWTH AND FERTILITY 2"/>
    <property type="match status" value="1"/>
</dbReference>
<organism evidence="3 4">
    <name type="scientific">Cyclotella atomus</name>
    <dbReference type="NCBI Taxonomy" id="382360"/>
    <lineage>
        <taxon>Eukaryota</taxon>
        <taxon>Sar</taxon>
        <taxon>Stramenopiles</taxon>
        <taxon>Ochrophyta</taxon>
        <taxon>Bacillariophyta</taxon>
        <taxon>Coscinodiscophyceae</taxon>
        <taxon>Thalassiosirophycidae</taxon>
        <taxon>Stephanodiscales</taxon>
        <taxon>Stephanodiscaceae</taxon>
        <taxon>Cyclotella</taxon>
    </lineage>
</organism>
<feature type="signal peptide" evidence="2">
    <location>
        <begin position="1"/>
        <end position="22"/>
    </location>
</feature>
<keyword evidence="4" id="KW-1185">Reference proteome</keyword>
<dbReference type="PANTHER" id="PTHR33876">
    <property type="entry name" value="UNNAMED PRODUCT"/>
    <property type="match status" value="1"/>
</dbReference>
<dbReference type="EMBL" id="JALLPJ020000908">
    <property type="protein sequence ID" value="KAL3780032.1"/>
    <property type="molecule type" value="Genomic_DNA"/>
</dbReference>
<keyword evidence="1" id="KW-0812">Transmembrane</keyword>
<gene>
    <name evidence="3" type="ORF">ACHAWO_007445</name>
</gene>
<keyword evidence="2" id="KW-0732">Signal</keyword>
<evidence type="ECO:0000313" key="3">
    <source>
        <dbReference type="EMBL" id="KAL3780032.1"/>
    </source>
</evidence>
<comment type="caution">
    <text evidence="3">The sequence shown here is derived from an EMBL/GenBank/DDBJ whole genome shotgun (WGS) entry which is preliminary data.</text>
</comment>
<accession>A0ABD3NWN2</accession>
<feature type="transmembrane region" description="Helical" evidence="1">
    <location>
        <begin position="112"/>
        <end position="135"/>
    </location>
</feature>
<dbReference type="InterPro" id="IPR052776">
    <property type="entry name" value="Chloro_ReproSupport/MetalTrans"/>
</dbReference>
<dbReference type="AlphaFoldDB" id="A0ABD3NWN2"/>
<protein>
    <submittedName>
        <fullName evidence="3">Uncharacterized protein</fullName>
    </submittedName>
</protein>
<name>A0ABD3NWN2_9STRA</name>
<feature type="chain" id="PRO_5044841891" evidence="2">
    <location>
        <begin position="23"/>
        <end position="143"/>
    </location>
</feature>
<reference evidence="3 4" key="1">
    <citation type="submission" date="2024-10" db="EMBL/GenBank/DDBJ databases">
        <title>Updated reference genomes for cyclostephanoid diatoms.</title>
        <authorList>
            <person name="Roberts W.R."/>
            <person name="Alverson A.J."/>
        </authorList>
    </citation>
    <scope>NUCLEOTIDE SEQUENCE [LARGE SCALE GENOMIC DNA]</scope>
    <source>
        <strain evidence="3 4">AJA010-31</strain>
    </source>
</reference>
<feature type="transmembrane region" description="Helical" evidence="1">
    <location>
        <begin position="27"/>
        <end position="46"/>
    </location>
</feature>
<evidence type="ECO:0000256" key="2">
    <source>
        <dbReference type="SAM" id="SignalP"/>
    </source>
</evidence>
<feature type="transmembrane region" description="Helical" evidence="1">
    <location>
        <begin position="66"/>
        <end position="91"/>
    </location>
</feature>